<dbReference type="PANTHER" id="PTHR30151">
    <property type="entry name" value="ALKANE SULFONATE ABC TRANSPORTER-RELATED, MEMBRANE SUBUNIT"/>
    <property type="match status" value="1"/>
</dbReference>
<keyword evidence="11" id="KW-1185">Reference proteome</keyword>
<evidence type="ECO:0000256" key="7">
    <source>
        <dbReference type="RuleBase" id="RU363032"/>
    </source>
</evidence>
<evidence type="ECO:0000256" key="5">
    <source>
        <dbReference type="ARBA" id="ARBA00022989"/>
    </source>
</evidence>
<keyword evidence="6 7" id="KW-0472">Membrane</keyword>
<evidence type="ECO:0000256" key="6">
    <source>
        <dbReference type="ARBA" id="ARBA00023136"/>
    </source>
</evidence>
<gene>
    <name evidence="10" type="ORF">PQR57_01320</name>
</gene>
<dbReference type="PROSITE" id="PS50928">
    <property type="entry name" value="ABC_TM1"/>
    <property type="match status" value="1"/>
</dbReference>
<keyword evidence="2 7" id="KW-0813">Transport</keyword>
<comment type="similarity">
    <text evidence="7">Belongs to the binding-protein-dependent transport system permease family.</text>
</comment>
<organism evidence="10 11">
    <name type="scientific">Paraburkholderia dipogonis</name>
    <dbReference type="NCBI Taxonomy" id="1211383"/>
    <lineage>
        <taxon>Bacteria</taxon>
        <taxon>Pseudomonadati</taxon>
        <taxon>Pseudomonadota</taxon>
        <taxon>Betaproteobacteria</taxon>
        <taxon>Burkholderiales</taxon>
        <taxon>Burkholderiaceae</taxon>
        <taxon>Paraburkholderia</taxon>
    </lineage>
</organism>
<feature type="domain" description="ABC transmembrane type-1" evidence="9">
    <location>
        <begin position="112"/>
        <end position="292"/>
    </location>
</feature>
<keyword evidence="5 7" id="KW-1133">Transmembrane helix</keyword>
<accession>A0ABW9AGA7</accession>
<name>A0ABW9AGA7_9BURK</name>
<feature type="transmembrane region" description="Helical" evidence="7">
    <location>
        <begin position="151"/>
        <end position="172"/>
    </location>
</feature>
<evidence type="ECO:0000256" key="1">
    <source>
        <dbReference type="ARBA" id="ARBA00004651"/>
    </source>
</evidence>
<evidence type="ECO:0000256" key="3">
    <source>
        <dbReference type="ARBA" id="ARBA00022475"/>
    </source>
</evidence>
<feature type="transmembrane region" description="Helical" evidence="7">
    <location>
        <begin position="178"/>
        <end position="197"/>
    </location>
</feature>
<evidence type="ECO:0000256" key="2">
    <source>
        <dbReference type="ARBA" id="ARBA00022448"/>
    </source>
</evidence>
<feature type="region of interest" description="Disordered" evidence="8">
    <location>
        <begin position="1"/>
        <end position="49"/>
    </location>
</feature>
<feature type="compositionally biased region" description="Basic residues" evidence="8">
    <location>
        <begin position="26"/>
        <end position="42"/>
    </location>
</feature>
<protein>
    <submittedName>
        <fullName evidence="10">ABC transporter permease subunit</fullName>
    </submittedName>
</protein>
<keyword evidence="4 7" id="KW-0812">Transmembrane</keyword>
<evidence type="ECO:0000313" key="11">
    <source>
        <dbReference type="Proteomes" id="UP001629230"/>
    </source>
</evidence>
<dbReference type="Pfam" id="PF00528">
    <property type="entry name" value="BPD_transp_1"/>
    <property type="match status" value="1"/>
</dbReference>
<feature type="transmembrane region" description="Helical" evidence="7">
    <location>
        <begin position="115"/>
        <end position="139"/>
    </location>
</feature>
<evidence type="ECO:0000256" key="4">
    <source>
        <dbReference type="ARBA" id="ARBA00022692"/>
    </source>
</evidence>
<dbReference type="Gene3D" id="1.10.3720.10">
    <property type="entry name" value="MetI-like"/>
    <property type="match status" value="1"/>
</dbReference>
<comment type="caution">
    <text evidence="10">The sequence shown here is derived from an EMBL/GenBank/DDBJ whole genome shotgun (WGS) entry which is preliminary data.</text>
</comment>
<dbReference type="RefSeq" id="WP_408175113.1">
    <property type="nucleotide sequence ID" value="NZ_JAQQEZ010000001.1"/>
</dbReference>
<comment type="subcellular location">
    <subcellularLocation>
        <location evidence="1 7">Cell membrane</location>
        <topology evidence="1 7">Multi-pass membrane protein</topology>
    </subcellularLocation>
</comment>
<evidence type="ECO:0000259" key="9">
    <source>
        <dbReference type="PROSITE" id="PS50928"/>
    </source>
</evidence>
<dbReference type="EMBL" id="JAQQEZ010000001">
    <property type="protein sequence ID" value="MFL9999646.1"/>
    <property type="molecule type" value="Genomic_DNA"/>
</dbReference>
<dbReference type="Proteomes" id="UP001629230">
    <property type="component" value="Unassembled WGS sequence"/>
</dbReference>
<proteinExistence type="inferred from homology"/>
<evidence type="ECO:0000313" key="10">
    <source>
        <dbReference type="EMBL" id="MFL9999646.1"/>
    </source>
</evidence>
<dbReference type="InterPro" id="IPR000515">
    <property type="entry name" value="MetI-like"/>
</dbReference>
<dbReference type="CDD" id="cd06261">
    <property type="entry name" value="TM_PBP2"/>
    <property type="match status" value="1"/>
</dbReference>
<dbReference type="PANTHER" id="PTHR30151:SF25">
    <property type="entry name" value="TAURINE TRANSPORT SYSTEM PERMEASE PROTEIN TAUC"/>
    <property type="match status" value="1"/>
</dbReference>
<dbReference type="SUPFAM" id="SSF161098">
    <property type="entry name" value="MetI-like"/>
    <property type="match status" value="1"/>
</dbReference>
<sequence>MFSSKSAHAVLHGEAAPMETNTPVRPPRRPGRGPRMLAKKPARPGDTFGVPGQGSSVATSLITVAAFIALWFAATNLHWIKPLFLPSPQAVYAKFIFVATEGFANSTLAQHTGISLLRVFGAFALACLTAIPVGVMMGVSRFARGAFDPPIEFYRPLPPLAYLPLIIIWFGIGEFSKVLLIYLAIFAPLAIAARAGVRSVSIEQIHAAYSMGASRTQVVLYVILKSAMPEIFTGMRIGIGVGWTTLVAAEMVASTSGLGFMVLNAAEFLASDVVIMGIIVIGFFALCFDLLMRYIERVLVPWKGKV</sequence>
<evidence type="ECO:0000256" key="8">
    <source>
        <dbReference type="SAM" id="MobiDB-lite"/>
    </source>
</evidence>
<feature type="transmembrane region" description="Helical" evidence="7">
    <location>
        <begin position="57"/>
        <end position="79"/>
    </location>
</feature>
<feature type="transmembrane region" description="Helical" evidence="7">
    <location>
        <begin position="273"/>
        <end position="295"/>
    </location>
</feature>
<dbReference type="InterPro" id="IPR035906">
    <property type="entry name" value="MetI-like_sf"/>
</dbReference>
<reference evidence="10 11" key="1">
    <citation type="journal article" date="2024" name="Chem. Sci.">
        <title>Discovery of megapolipeptins by genome mining of a Burkholderiales bacteria collection.</title>
        <authorList>
            <person name="Paulo B.S."/>
            <person name="Recchia M.J.J."/>
            <person name="Lee S."/>
            <person name="Fergusson C.H."/>
            <person name="Romanowski S.B."/>
            <person name="Hernandez A."/>
            <person name="Krull N."/>
            <person name="Liu D.Y."/>
            <person name="Cavanagh H."/>
            <person name="Bos A."/>
            <person name="Gray C.A."/>
            <person name="Murphy B.T."/>
            <person name="Linington R.G."/>
            <person name="Eustaquio A.S."/>
        </authorList>
    </citation>
    <scope>NUCLEOTIDE SEQUENCE [LARGE SCALE GENOMIC DNA]</scope>
    <source>
        <strain evidence="10 11">RL17-350-BIC-A</strain>
    </source>
</reference>
<keyword evidence="3" id="KW-1003">Cell membrane</keyword>